<dbReference type="GO" id="GO:0016491">
    <property type="term" value="F:oxidoreductase activity"/>
    <property type="evidence" value="ECO:0007669"/>
    <property type="project" value="UniProtKB-KW"/>
</dbReference>
<dbReference type="SUPFAM" id="SSF51905">
    <property type="entry name" value="FAD/NAD(P)-binding domain"/>
    <property type="match status" value="1"/>
</dbReference>
<evidence type="ECO:0000256" key="3">
    <source>
        <dbReference type="ARBA" id="ARBA00022630"/>
    </source>
</evidence>
<organism evidence="6 7">
    <name type="scientific">Alteribacter keqinensis</name>
    <dbReference type="NCBI Taxonomy" id="2483800"/>
    <lineage>
        <taxon>Bacteria</taxon>
        <taxon>Bacillati</taxon>
        <taxon>Bacillota</taxon>
        <taxon>Bacilli</taxon>
        <taxon>Bacillales</taxon>
        <taxon>Bacillaceae</taxon>
        <taxon>Alteribacter</taxon>
    </lineage>
</organism>
<feature type="domain" description="FAD/NAD(P)-binding" evidence="5">
    <location>
        <begin position="25"/>
        <end position="313"/>
    </location>
</feature>
<evidence type="ECO:0000256" key="1">
    <source>
        <dbReference type="ARBA" id="ARBA00001974"/>
    </source>
</evidence>
<keyword evidence="4" id="KW-0560">Oxidoreductase</keyword>
<evidence type="ECO:0000313" key="6">
    <source>
        <dbReference type="EMBL" id="RNA70341.1"/>
    </source>
</evidence>
<comment type="subunit">
    <text evidence="2">Homodimer.</text>
</comment>
<reference evidence="6 7" key="1">
    <citation type="submission" date="2018-10" db="EMBL/GenBank/DDBJ databases">
        <title>Bacillus Keqinensis sp. nov., a moderately halophilic bacterium isolated from a saline-alkaline lake.</title>
        <authorList>
            <person name="Wang H."/>
        </authorList>
    </citation>
    <scope>NUCLEOTIDE SEQUENCE [LARGE SCALE GENOMIC DNA]</scope>
    <source>
        <strain evidence="6 7">KQ-3</strain>
    </source>
</reference>
<dbReference type="OrthoDB" id="9806179at2"/>
<accession>A0A3M7TYI3</accession>
<evidence type="ECO:0000256" key="2">
    <source>
        <dbReference type="ARBA" id="ARBA00011738"/>
    </source>
</evidence>
<protein>
    <submittedName>
        <fullName evidence="6">NAD(P)/FAD-dependent oxidoreductase</fullName>
    </submittedName>
</protein>
<evidence type="ECO:0000259" key="5">
    <source>
        <dbReference type="Pfam" id="PF07992"/>
    </source>
</evidence>
<evidence type="ECO:0000256" key="4">
    <source>
        <dbReference type="ARBA" id="ARBA00023002"/>
    </source>
</evidence>
<dbReference type="Proteomes" id="UP000278746">
    <property type="component" value="Unassembled WGS sequence"/>
</dbReference>
<sequence length="334" mass="36723">MCRESITGWRLKRSYLRGGHMMNVDVVIVGGGPAGVAASIWCKRLELSSVLLESNSRIGGQLSHIHNRIIDYPGIVAENGKELQKHFEDHLAMVKSEVKTGCEAVSVDCGNKTVSFVRNDGKETVSYTFLILATGSRPRSLNVPGEKEMLERNEVYSAVRDKGRLANKVVAIAGGGDRAFEGADILSELSRKVYLIHRSDRFKARKALQDRVLNRENIEVLTHSTVTAVLGDRQVEQIRVNCQGEELSLSVEALLIRIGVEPVSSLVKGQVDMDENGCIQSDQMGQTSDPYVYAIGDLVNDPKYSSLSVSGAQGMMTVKHINERLNTNTGPVYY</sequence>
<keyword evidence="3" id="KW-0285">Flavoprotein</keyword>
<dbReference type="Pfam" id="PF07992">
    <property type="entry name" value="Pyr_redox_2"/>
    <property type="match status" value="1"/>
</dbReference>
<dbReference type="PANTHER" id="PTHR48105">
    <property type="entry name" value="THIOREDOXIN REDUCTASE 1-RELATED-RELATED"/>
    <property type="match status" value="1"/>
</dbReference>
<dbReference type="InterPro" id="IPR023753">
    <property type="entry name" value="FAD/NAD-binding_dom"/>
</dbReference>
<dbReference type="PRINTS" id="PR00469">
    <property type="entry name" value="PNDRDTASEII"/>
</dbReference>
<dbReference type="AlphaFoldDB" id="A0A3M7TYI3"/>
<name>A0A3M7TYI3_9BACI</name>
<gene>
    <name evidence="6" type="ORF">EBO34_10565</name>
</gene>
<dbReference type="InterPro" id="IPR036188">
    <property type="entry name" value="FAD/NAD-bd_sf"/>
</dbReference>
<keyword evidence="7" id="KW-1185">Reference proteome</keyword>
<dbReference type="InterPro" id="IPR050097">
    <property type="entry name" value="Ferredoxin-NADP_redctase_2"/>
</dbReference>
<comment type="cofactor">
    <cofactor evidence="1">
        <name>FAD</name>
        <dbReference type="ChEBI" id="CHEBI:57692"/>
    </cofactor>
</comment>
<dbReference type="EMBL" id="RHIB01000001">
    <property type="protein sequence ID" value="RNA70341.1"/>
    <property type="molecule type" value="Genomic_DNA"/>
</dbReference>
<dbReference type="Gene3D" id="3.50.50.60">
    <property type="entry name" value="FAD/NAD(P)-binding domain"/>
    <property type="match status" value="2"/>
</dbReference>
<dbReference type="PRINTS" id="PR00368">
    <property type="entry name" value="FADPNR"/>
</dbReference>
<comment type="caution">
    <text evidence="6">The sequence shown here is derived from an EMBL/GenBank/DDBJ whole genome shotgun (WGS) entry which is preliminary data.</text>
</comment>
<evidence type="ECO:0000313" key="7">
    <source>
        <dbReference type="Proteomes" id="UP000278746"/>
    </source>
</evidence>
<proteinExistence type="predicted"/>